<reference evidence="5 6" key="1">
    <citation type="journal article" date="2019" name="Biochem. Eng. J.">
        <title>Metabolic engineering of the marine bacteria Neptunomonas concharum for the production of acetoin and meso-2,3-butanediol from acetate.</title>
        <authorList>
            <person name="Li W."/>
            <person name="Pu N."/>
            <person name="Liu C.-X."/>
            <person name="Yuan Q.-P."/>
            <person name="Li Z.-J."/>
        </authorList>
    </citation>
    <scope>NUCLEOTIDE SEQUENCE [LARGE SCALE GENOMIC DNA]</scope>
    <source>
        <strain evidence="5 6">JCM17730</strain>
    </source>
</reference>
<dbReference type="EMBL" id="CP043869">
    <property type="protein sequence ID" value="QEQ95254.1"/>
    <property type="molecule type" value="Genomic_DNA"/>
</dbReference>
<keyword evidence="2 3" id="KW-0732">Signal</keyword>
<evidence type="ECO:0000256" key="3">
    <source>
        <dbReference type="SAM" id="SignalP"/>
    </source>
</evidence>
<dbReference type="Gene3D" id="1.20.1420.20">
    <property type="entry name" value="M75 peptidase, HXXE motif"/>
    <property type="match status" value="1"/>
</dbReference>
<dbReference type="OrthoDB" id="9764688at2"/>
<gene>
    <name evidence="5" type="ORF">F0U83_00230</name>
</gene>
<feature type="domain" description="Imelysin-like" evidence="4">
    <location>
        <begin position="37"/>
        <end position="393"/>
    </location>
</feature>
<dbReference type="Proteomes" id="UP000324760">
    <property type="component" value="Chromosome"/>
</dbReference>
<feature type="signal peptide" evidence="3">
    <location>
        <begin position="1"/>
        <end position="22"/>
    </location>
</feature>
<dbReference type="CDD" id="cd14657">
    <property type="entry name" value="Imelysin_IrpA-like"/>
    <property type="match status" value="1"/>
</dbReference>
<evidence type="ECO:0000259" key="4">
    <source>
        <dbReference type="Pfam" id="PF09375"/>
    </source>
</evidence>
<organism evidence="5 6">
    <name type="scientific">Neptunomonas concharum</name>
    <dbReference type="NCBI Taxonomy" id="1031538"/>
    <lineage>
        <taxon>Bacteria</taxon>
        <taxon>Pseudomonadati</taxon>
        <taxon>Pseudomonadota</taxon>
        <taxon>Gammaproteobacteria</taxon>
        <taxon>Oceanospirillales</taxon>
        <taxon>Oceanospirillaceae</taxon>
        <taxon>Neptunomonas</taxon>
    </lineage>
</organism>
<proteinExistence type="predicted"/>
<dbReference type="InterPro" id="IPR018976">
    <property type="entry name" value="Imelysin-like"/>
</dbReference>
<dbReference type="Pfam" id="PF09375">
    <property type="entry name" value="Peptidase_M75"/>
    <property type="match status" value="1"/>
</dbReference>
<dbReference type="GO" id="GO:0030313">
    <property type="term" value="C:cell envelope"/>
    <property type="evidence" value="ECO:0007669"/>
    <property type="project" value="UniProtKB-SubCell"/>
</dbReference>
<name>A0A5P1R693_9GAMM</name>
<evidence type="ECO:0000256" key="2">
    <source>
        <dbReference type="ARBA" id="ARBA00022729"/>
    </source>
</evidence>
<keyword evidence="6" id="KW-1185">Reference proteome</keyword>
<dbReference type="RefSeq" id="WP_138985956.1">
    <property type="nucleotide sequence ID" value="NZ_CP043869.1"/>
</dbReference>
<evidence type="ECO:0000313" key="6">
    <source>
        <dbReference type="Proteomes" id="UP000324760"/>
    </source>
</evidence>
<evidence type="ECO:0000256" key="1">
    <source>
        <dbReference type="ARBA" id="ARBA00004196"/>
    </source>
</evidence>
<evidence type="ECO:0000313" key="5">
    <source>
        <dbReference type="EMBL" id="QEQ95254.1"/>
    </source>
</evidence>
<dbReference type="InterPro" id="IPR038352">
    <property type="entry name" value="Imelysin_sf"/>
</dbReference>
<sequence length="423" mass="45575">MKKISSFVLAASLCSLSLPTLAGTPSAIVNTYADIAEATYGDSLTTAITLRKKVTDLLNNPSTATLNNARQAWIAARVPYQQSEAFRFGNAIVDDWEGRVNAWPLDEGLIDYVDGQSYGAESEENPLYTANVIASTSLTLGNKKLDLKEITPALLADALHEADEVETNVATGYHAIEFLLWGQDLNGTKPGAGNRPYTDFSLTQCTGGNCDRRRAYLSAAADLLIQDLEEMVNNWKADGAARQALADKGEKGALATILTGMGSLSYGELAGERIKLGLMLHDPEEEHDCFSDNTHASHFYDAKGIKNVYLGEYSRIDGSQLKGASLSELVRKKDPALDKQFRAELNNTETAMQALMDQAEQGNTFDVLIGSGNKTGNALVQNVVDALTTQTRSIEKAIDVLELDAIELEGSDSLDNPAAVTQG</sequence>
<accession>A0A5P1R693</accession>
<comment type="subcellular location">
    <subcellularLocation>
        <location evidence="1">Cell envelope</location>
    </subcellularLocation>
</comment>
<feature type="chain" id="PRO_5025058303" evidence="3">
    <location>
        <begin position="23"/>
        <end position="423"/>
    </location>
</feature>
<dbReference type="KEGG" id="ncu:F0U83_00230"/>
<protein>
    <submittedName>
        <fullName evidence="5">Peptidase</fullName>
    </submittedName>
</protein>
<dbReference type="AlphaFoldDB" id="A0A5P1R693"/>